<evidence type="ECO:0000259" key="14">
    <source>
        <dbReference type="Pfam" id="PF01292"/>
    </source>
</evidence>
<evidence type="ECO:0000256" key="11">
    <source>
        <dbReference type="ARBA" id="ARBA00023136"/>
    </source>
</evidence>
<dbReference type="Proteomes" id="UP000449678">
    <property type="component" value="Unassembled WGS sequence"/>
</dbReference>
<organism evidence="16 18">
    <name type="scientific">Duganella lactea</name>
    <dbReference type="NCBI Taxonomy" id="2692173"/>
    <lineage>
        <taxon>Bacteria</taxon>
        <taxon>Pseudomonadati</taxon>
        <taxon>Pseudomonadota</taxon>
        <taxon>Betaproteobacteria</taxon>
        <taxon>Burkholderiales</taxon>
        <taxon>Oxalobacteraceae</taxon>
        <taxon>Telluria group</taxon>
        <taxon>Duganella</taxon>
    </lineage>
</organism>
<keyword evidence="10" id="KW-0408">Iron</keyword>
<dbReference type="Gene3D" id="1.20.950.20">
    <property type="entry name" value="Transmembrane di-heme cytochromes, Chain C"/>
    <property type="match status" value="1"/>
</dbReference>
<dbReference type="InterPro" id="IPR011577">
    <property type="entry name" value="Cyt_b561_bac/Ni-Hgenase"/>
</dbReference>
<dbReference type="EMBL" id="WWCO01000008">
    <property type="protein sequence ID" value="MYM35412.1"/>
    <property type="molecule type" value="Genomic_DNA"/>
</dbReference>
<comment type="cofactor">
    <cofactor evidence="1">
        <name>heme b</name>
        <dbReference type="ChEBI" id="CHEBI:60344"/>
    </cofactor>
</comment>
<dbReference type="PANTHER" id="PTHR30529">
    <property type="entry name" value="CYTOCHROME B561"/>
    <property type="match status" value="1"/>
</dbReference>
<keyword evidence="5" id="KW-0349">Heme</keyword>
<keyword evidence="3" id="KW-0813">Transport</keyword>
<keyword evidence="8" id="KW-0249">Electron transport</keyword>
<dbReference type="InterPro" id="IPR016174">
    <property type="entry name" value="Di-haem_cyt_TM"/>
</dbReference>
<dbReference type="GO" id="GO:0020037">
    <property type="term" value="F:heme binding"/>
    <property type="evidence" value="ECO:0007669"/>
    <property type="project" value="TreeGrafter"/>
</dbReference>
<evidence type="ECO:0000256" key="7">
    <source>
        <dbReference type="ARBA" id="ARBA00022723"/>
    </source>
</evidence>
<feature type="domain" description="Cytochrome b561 bacterial/Ni-hydrogenase" evidence="14">
    <location>
        <begin position="8"/>
        <end position="178"/>
    </location>
</feature>
<comment type="caution">
    <text evidence="16">The sequence shown here is derived from an EMBL/GenBank/DDBJ whole genome shotgun (WGS) entry which is preliminary data.</text>
</comment>
<evidence type="ECO:0000313" key="17">
    <source>
        <dbReference type="Proteomes" id="UP000449678"/>
    </source>
</evidence>
<feature type="transmembrane region" description="Helical" evidence="13">
    <location>
        <begin position="12"/>
        <end position="30"/>
    </location>
</feature>
<protein>
    <submittedName>
        <fullName evidence="16">Cytochrome b</fullName>
    </submittedName>
</protein>
<comment type="similarity">
    <text evidence="12">Belongs to the cytochrome b561 family.</text>
</comment>
<evidence type="ECO:0000256" key="1">
    <source>
        <dbReference type="ARBA" id="ARBA00001970"/>
    </source>
</evidence>
<evidence type="ECO:0000256" key="3">
    <source>
        <dbReference type="ARBA" id="ARBA00022448"/>
    </source>
</evidence>
<evidence type="ECO:0000256" key="6">
    <source>
        <dbReference type="ARBA" id="ARBA00022692"/>
    </source>
</evidence>
<evidence type="ECO:0000256" key="13">
    <source>
        <dbReference type="SAM" id="Phobius"/>
    </source>
</evidence>
<feature type="transmembrane region" description="Helical" evidence="13">
    <location>
        <begin position="93"/>
        <end position="112"/>
    </location>
</feature>
<dbReference type="GO" id="GO:0046872">
    <property type="term" value="F:metal ion binding"/>
    <property type="evidence" value="ECO:0007669"/>
    <property type="project" value="UniProtKB-KW"/>
</dbReference>
<dbReference type="SUPFAM" id="SSF81342">
    <property type="entry name" value="Transmembrane di-heme cytochromes"/>
    <property type="match status" value="1"/>
</dbReference>
<evidence type="ECO:0000256" key="5">
    <source>
        <dbReference type="ARBA" id="ARBA00022617"/>
    </source>
</evidence>
<gene>
    <name evidence="15" type="ORF">GTP38_13840</name>
    <name evidence="16" type="ORF">GTP44_11125</name>
</gene>
<dbReference type="RefSeq" id="WP_160990791.1">
    <property type="nucleotide sequence ID" value="NZ_WWCO01000008.1"/>
</dbReference>
<evidence type="ECO:0000313" key="16">
    <source>
        <dbReference type="EMBL" id="MYM82504.1"/>
    </source>
</evidence>
<dbReference type="Pfam" id="PF01292">
    <property type="entry name" value="Ni_hydr_CYTB"/>
    <property type="match status" value="1"/>
</dbReference>
<dbReference type="GO" id="GO:0022904">
    <property type="term" value="P:respiratory electron transport chain"/>
    <property type="evidence" value="ECO:0007669"/>
    <property type="project" value="InterPro"/>
</dbReference>
<keyword evidence="7" id="KW-0479">Metal-binding</keyword>
<evidence type="ECO:0000256" key="12">
    <source>
        <dbReference type="ARBA" id="ARBA00037975"/>
    </source>
</evidence>
<name>A0A6L8MJ24_9BURK</name>
<keyword evidence="6 13" id="KW-0812">Transmembrane</keyword>
<dbReference type="GO" id="GO:0005886">
    <property type="term" value="C:plasma membrane"/>
    <property type="evidence" value="ECO:0007669"/>
    <property type="project" value="UniProtKB-SubCell"/>
</dbReference>
<comment type="subcellular location">
    <subcellularLocation>
        <location evidence="2">Cell membrane</location>
        <topology evidence="2">Multi-pass membrane protein</topology>
    </subcellularLocation>
</comment>
<evidence type="ECO:0000313" key="18">
    <source>
        <dbReference type="Proteomes" id="UP000474565"/>
    </source>
</evidence>
<dbReference type="Proteomes" id="UP000474565">
    <property type="component" value="Unassembled WGS sequence"/>
</dbReference>
<dbReference type="AlphaFoldDB" id="A0A6L8MJ24"/>
<accession>A0A6L8MJ24</accession>
<keyword evidence="4" id="KW-1003">Cell membrane</keyword>
<sequence>MRIAKFSRYGAVSQIFHWTTALLVVVAFILGPEGSERHVYDAQEKLGRQVHETLGLCVFVVSILRLLWRAITPRPQLPELSPTIARAAKLVQFSLYALLFALPLTAITGIWLEGHAITLLGSIEIPSPISSNSMLGETAGELHGLLGDIIIWLAGFHAAAALYHHFFLRDEVLLSMLPRWISGRRND</sequence>
<keyword evidence="17" id="KW-1185">Reference proteome</keyword>
<reference evidence="17 18" key="1">
    <citation type="submission" date="2019-12" db="EMBL/GenBank/DDBJ databases">
        <title>Novel species isolated from a subtropical stream in China.</title>
        <authorList>
            <person name="Lu H."/>
        </authorList>
    </citation>
    <scope>NUCLEOTIDE SEQUENCE [LARGE SCALE GENOMIC DNA]</scope>
    <source>
        <strain evidence="16 18">FT50W</strain>
        <strain evidence="15 17">FT94W</strain>
    </source>
</reference>
<dbReference type="PANTHER" id="PTHR30529:SF1">
    <property type="entry name" value="CYTOCHROME B561 HOMOLOG 2"/>
    <property type="match status" value="1"/>
</dbReference>
<feature type="transmembrane region" description="Helical" evidence="13">
    <location>
        <begin position="149"/>
        <end position="168"/>
    </location>
</feature>
<evidence type="ECO:0000256" key="4">
    <source>
        <dbReference type="ARBA" id="ARBA00022475"/>
    </source>
</evidence>
<keyword evidence="9 13" id="KW-1133">Transmembrane helix</keyword>
<evidence type="ECO:0000256" key="8">
    <source>
        <dbReference type="ARBA" id="ARBA00022982"/>
    </source>
</evidence>
<evidence type="ECO:0000256" key="9">
    <source>
        <dbReference type="ARBA" id="ARBA00022989"/>
    </source>
</evidence>
<proteinExistence type="inferred from homology"/>
<feature type="transmembrane region" description="Helical" evidence="13">
    <location>
        <begin position="50"/>
        <end position="68"/>
    </location>
</feature>
<dbReference type="GO" id="GO:0009055">
    <property type="term" value="F:electron transfer activity"/>
    <property type="evidence" value="ECO:0007669"/>
    <property type="project" value="InterPro"/>
</dbReference>
<evidence type="ECO:0000313" key="15">
    <source>
        <dbReference type="EMBL" id="MYM35412.1"/>
    </source>
</evidence>
<keyword evidence="11 13" id="KW-0472">Membrane</keyword>
<evidence type="ECO:0000256" key="2">
    <source>
        <dbReference type="ARBA" id="ARBA00004651"/>
    </source>
</evidence>
<dbReference type="EMBL" id="WWCP01000010">
    <property type="protein sequence ID" value="MYM82504.1"/>
    <property type="molecule type" value="Genomic_DNA"/>
</dbReference>
<dbReference type="InterPro" id="IPR052168">
    <property type="entry name" value="Cytochrome_b561_oxidase"/>
</dbReference>
<evidence type="ECO:0000256" key="10">
    <source>
        <dbReference type="ARBA" id="ARBA00023004"/>
    </source>
</evidence>